<protein>
    <submittedName>
        <fullName evidence="1">Uncharacterized protein</fullName>
    </submittedName>
</protein>
<organism evidence="1 2">
    <name type="scientific">Vespula pensylvanica</name>
    <name type="common">Western yellow jacket</name>
    <name type="synonym">Wasp</name>
    <dbReference type="NCBI Taxonomy" id="30213"/>
    <lineage>
        <taxon>Eukaryota</taxon>
        <taxon>Metazoa</taxon>
        <taxon>Ecdysozoa</taxon>
        <taxon>Arthropoda</taxon>
        <taxon>Hexapoda</taxon>
        <taxon>Insecta</taxon>
        <taxon>Pterygota</taxon>
        <taxon>Neoptera</taxon>
        <taxon>Endopterygota</taxon>
        <taxon>Hymenoptera</taxon>
        <taxon>Apocrita</taxon>
        <taxon>Aculeata</taxon>
        <taxon>Vespoidea</taxon>
        <taxon>Vespidae</taxon>
        <taxon>Vespinae</taxon>
        <taxon>Vespula</taxon>
    </lineage>
</organism>
<dbReference type="EMBL" id="JACSDY010000006">
    <property type="protein sequence ID" value="KAF7425879.1"/>
    <property type="molecule type" value="Genomic_DNA"/>
</dbReference>
<keyword evidence="2" id="KW-1185">Reference proteome</keyword>
<accession>A0A834UAE4</accession>
<name>A0A834UAE4_VESPE</name>
<reference evidence="1" key="1">
    <citation type="journal article" date="2020" name="G3 (Bethesda)">
        <title>High-Quality Assemblies for Three Invasive Social Wasps from the &lt;i&gt;Vespula&lt;/i&gt; Genus.</title>
        <authorList>
            <person name="Harrop T.W.R."/>
            <person name="Guhlin J."/>
            <person name="McLaughlin G.M."/>
            <person name="Permina E."/>
            <person name="Stockwell P."/>
            <person name="Gilligan J."/>
            <person name="Le Lec M.F."/>
            <person name="Gruber M.A.M."/>
            <person name="Quinn O."/>
            <person name="Lovegrove M."/>
            <person name="Duncan E.J."/>
            <person name="Remnant E.J."/>
            <person name="Van Eeckhoven J."/>
            <person name="Graham B."/>
            <person name="Knapp R.A."/>
            <person name="Langford K.W."/>
            <person name="Kronenberg Z."/>
            <person name="Press M.O."/>
            <person name="Eacker S.M."/>
            <person name="Wilson-Rankin E.E."/>
            <person name="Purcell J."/>
            <person name="Lester P.J."/>
            <person name="Dearden P.K."/>
        </authorList>
    </citation>
    <scope>NUCLEOTIDE SEQUENCE</scope>
    <source>
        <strain evidence="1">Volc-1</strain>
    </source>
</reference>
<sequence>MNKAHITTIAKDKETTDVTYSMASSMYWKKKVLSEYDVEKIDYKALLIVLNGIKAQALIIQFFSRNPSVEGGNRVLTGNGKLRRKPISPVGTRRIGNNNVKFKNSVRYFGMYFDKEMGLRIHCYYLKDKVGFSQGYGELLVSKE</sequence>
<evidence type="ECO:0000313" key="1">
    <source>
        <dbReference type="EMBL" id="KAF7425879.1"/>
    </source>
</evidence>
<gene>
    <name evidence="1" type="ORF">H0235_008317</name>
</gene>
<dbReference type="Proteomes" id="UP000600918">
    <property type="component" value="Unassembled WGS sequence"/>
</dbReference>
<evidence type="ECO:0000313" key="2">
    <source>
        <dbReference type="Proteomes" id="UP000600918"/>
    </source>
</evidence>
<comment type="caution">
    <text evidence="1">The sequence shown here is derived from an EMBL/GenBank/DDBJ whole genome shotgun (WGS) entry which is preliminary data.</text>
</comment>
<dbReference type="AlphaFoldDB" id="A0A834UAE4"/>
<proteinExistence type="predicted"/>